<feature type="domain" description="Cytochrome c" evidence="11">
    <location>
        <begin position="317"/>
        <end position="403"/>
    </location>
</feature>
<sequence length="445" mass="47842">MLRWWLLALATLVLVAIAGFAALAWQPSLPPAALPVTAFDPSLVARGRDLALIGNCNTCHTQEGGKAYAGGKPIPTPFGTIHATNVTPDPETGIGQWSLTAFVRSMREGVDREGNHLYPAFPYDHYARVTDEDLAALYAFLMTRRAVRHEAPPPDLPFPLNQRPLLAGWKLLFLKAGSYRPDPARSVEWNRGAYLAEGLGHCGACHTPRNRLGAEIASEHYNGGEAENWWGPPLNASSPASVPWTEASLFNYLRDWDPKHGGAVGPMAPVSHNLSQVGESEVRAMATYLTALMGPPSGERLGRTEAIAARPDAAPDPRLAAGERIYAGACATCHASGGQVPYTVNSLAYHTTLFGPDPRNVIQAVLRGIRPPEGAAGAIMPGYAEMLTDGQVADLLDYLRARFSDAPPWTDLERKVREVREDIPPTSGSLGGAQVESTPDLRRGG</sequence>
<name>A0ABQ4RZF1_9HYPH</name>
<gene>
    <name evidence="12" type="primary">nicB_2</name>
    <name evidence="12" type="ORF">OCOJLMKI_3450</name>
</gene>
<feature type="region of interest" description="Disordered" evidence="10">
    <location>
        <begin position="420"/>
        <end position="445"/>
    </location>
</feature>
<dbReference type="Pfam" id="PF00034">
    <property type="entry name" value="Cytochrom_C"/>
    <property type="match status" value="1"/>
</dbReference>
<dbReference type="Gene3D" id="1.10.760.10">
    <property type="entry name" value="Cytochrome c-like domain"/>
    <property type="match status" value="2"/>
</dbReference>
<dbReference type="PROSITE" id="PS51007">
    <property type="entry name" value="CYTC"/>
    <property type="match status" value="3"/>
</dbReference>
<evidence type="ECO:0000313" key="12">
    <source>
        <dbReference type="EMBL" id="GJD96230.1"/>
    </source>
</evidence>
<dbReference type="InterPro" id="IPR036909">
    <property type="entry name" value="Cyt_c-like_dom_sf"/>
</dbReference>
<evidence type="ECO:0000256" key="4">
    <source>
        <dbReference type="ARBA" id="ARBA00022723"/>
    </source>
</evidence>
<dbReference type="EMBL" id="BPQP01000057">
    <property type="protein sequence ID" value="GJD96230.1"/>
    <property type="molecule type" value="Genomic_DNA"/>
</dbReference>
<dbReference type="InterPro" id="IPR009056">
    <property type="entry name" value="Cyt_c-like_dom"/>
</dbReference>
<keyword evidence="13" id="KW-1185">Reference proteome</keyword>
<evidence type="ECO:0000256" key="3">
    <source>
        <dbReference type="ARBA" id="ARBA00022617"/>
    </source>
</evidence>
<keyword evidence="5" id="KW-0732">Signal</keyword>
<organism evidence="12 13">
    <name type="scientific">Methylobacterium iners</name>
    <dbReference type="NCBI Taxonomy" id="418707"/>
    <lineage>
        <taxon>Bacteria</taxon>
        <taxon>Pseudomonadati</taxon>
        <taxon>Pseudomonadota</taxon>
        <taxon>Alphaproteobacteria</taxon>
        <taxon>Hyphomicrobiales</taxon>
        <taxon>Methylobacteriaceae</taxon>
        <taxon>Methylobacterium</taxon>
    </lineage>
</organism>
<dbReference type="RefSeq" id="WP_238245346.1">
    <property type="nucleotide sequence ID" value="NZ_BPQP01000057.1"/>
</dbReference>
<evidence type="ECO:0000256" key="5">
    <source>
        <dbReference type="ARBA" id="ARBA00022729"/>
    </source>
</evidence>
<accession>A0ABQ4RZF1</accession>
<feature type="domain" description="Cytochrome c" evidence="11">
    <location>
        <begin position="187"/>
        <end position="293"/>
    </location>
</feature>
<proteinExistence type="predicted"/>
<evidence type="ECO:0000256" key="10">
    <source>
        <dbReference type="SAM" id="MobiDB-lite"/>
    </source>
</evidence>
<reference evidence="12" key="1">
    <citation type="journal article" date="2021" name="Front. Microbiol.">
        <title>Comprehensive Comparative Genomics and Phenotyping of Methylobacterium Species.</title>
        <authorList>
            <person name="Alessa O."/>
            <person name="Ogura Y."/>
            <person name="Fujitani Y."/>
            <person name="Takami H."/>
            <person name="Hayashi T."/>
            <person name="Sahin N."/>
            <person name="Tani A."/>
        </authorList>
    </citation>
    <scope>NUCLEOTIDE SEQUENCE</scope>
    <source>
        <strain evidence="12">DSM 19015</strain>
    </source>
</reference>
<evidence type="ECO:0000256" key="8">
    <source>
        <dbReference type="ARBA" id="ARBA00023136"/>
    </source>
</evidence>
<protein>
    <submittedName>
        <fullName evidence="12">Nicotinate dehydrogenase subunit B</fullName>
    </submittedName>
</protein>
<dbReference type="SUPFAM" id="SSF46626">
    <property type="entry name" value="Cytochrome c"/>
    <property type="match status" value="3"/>
</dbReference>
<evidence type="ECO:0000313" key="13">
    <source>
        <dbReference type="Proteomes" id="UP001055125"/>
    </source>
</evidence>
<keyword evidence="3 9" id="KW-0349">Heme</keyword>
<dbReference type="PIRSF" id="PIRSF000018">
    <property type="entry name" value="Mb_ADH_cyt_c"/>
    <property type="match status" value="1"/>
</dbReference>
<evidence type="ECO:0000256" key="9">
    <source>
        <dbReference type="PROSITE-ProRule" id="PRU00433"/>
    </source>
</evidence>
<evidence type="ECO:0000256" key="2">
    <source>
        <dbReference type="ARBA" id="ARBA00022475"/>
    </source>
</evidence>
<keyword evidence="8" id="KW-0472">Membrane</keyword>
<dbReference type="Proteomes" id="UP001055125">
    <property type="component" value="Unassembled WGS sequence"/>
</dbReference>
<dbReference type="InterPro" id="IPR014353">
    <property type="entry name" value="Membr-bd_ADH_cyt_c"/>
</dbReference>
<evidence type="ECO:0000256" key="1">
    <source>
        <dbReference type="ARBA" id="ARBA00004236"/>
    </source>
</evidence>
<dbReference type="Pfam" id="PF13442">
    <property type="entry name" value="Cytochrome_CBB3"/>
    <property type="match status" value="1"/>
</dbReference>
<dbReference type="InterPro" id="IPR051459">
    <property type="entry name" value="Cytochrome_c-type_DH"/>
</dbReference>
<comment type="caution">
    <text evidence="12">The sequence shown here is derived from an EMBL/GenBank/DDBJ whole genome shotgun (WGS) entry which is preliminary data.</text>
</comment>
<keyword evidence="4 9" id="KW-0479">Metal-binding</keyword>
<evidence type="ECO:0000256" key="6">
    <source>
        <dbReference type="ARBA" id="ARBA00022737"/>
    </source>
</evidence>
<dbReference type="PANTHER" id="PTHR35008">
    <property type="entry name" value="BLL4482 PROTEIN-RELATED"/>
    <property type="match status" value="1"/>
</dbReference>
<comment type="subcellular location">
    <subcellularLocation>
        <location evidence="1">Cell membrane</location>
    </subcellularLocation>
</comment>
<keyword evidence="6" id="KW-0677">Repeat</keyword>
<dbReference type="PANTHER" id="PTHR35008:SF8">
    <property type="entry name" value="ALCOHOL DEHYDROGENASE CYTOCHROME C SUBUNIT"/>
    <property type="match status" value="1"/>
</dbReference>
<reference evidence="12" key="2">
    <citation type="submission" date="2021-08" db="EMBL/GenBank/DDBJ databases">
        <authorList>
            <person name="Tani A."/>
            <person name="Ola A."/>
            <person name="Ogura Y."/>
            <person name="Katsura K."/>
            <person name="Hayashi T."/>
        </authorList>
    </citation>
    <scope>NUCLEOTIDE SEQUENCE</scope>
    <source>
        <strain evidence="12">DSM 19015</strain>
    </source>
</reference>
<evidence type="ECO:0000259" key="11">
    <source>
        <dbReference type="PROSITE" id="PS51007"/>
    </source>
</evidence>
<feature type="domain" description="Cytochrome c" evidence="11">
    <location>
        <begin position="42"/>
        <end position="145"/>
    </location>
</feature>
<keyword evidence="2" id="KW-1003">Cell membrane</keyword>
<evidence type="ECO:0000256" key="7">
    <source>
        <dbReference type="ARBA" id="ARBA00023004"/>
    </source>
</evidence>
<keyword evidence="7 9" id="KW-0408">Iron</keyword>